<dbReference type="GO" id="GO:0003735">
    <property type="term" value="F:structural constituent of ribosome"/>
    <property type="evidence" value="ECO:0007669"/>
    <property type="project" value="UniProtKB-UniRule"/>
</dbReference>
<dbReference type="SUPFAM" id="SSF54768">
    <property type="entry name" value="dsRNA-binding domain-like"/>
    <property type="match status" value="1"/>
</dbReference>
<dbReference type="InterPro" id="IPR000851">
    <property type="entry name" value="Ribosomal_uS5"/>
</dbReference>
<dbReference type="SUPFAM" id="SSF54211">
    <property type="entry name" value="Ribosomal protein S5 domain 2-like"/>
    <property type="match status" value="1"/>
</dbReference>
<evidence type="ECO:0000256" key="9">
    <source>
        <dbReference type="PROSITE-ProRule" id="PRU00268"/>
    </source>
</evidence>
<dbReference type="InterPro" id="IPR013810">
    <property type="entry name" value="Ribosomal_uS5_N"/>
</dbReference>
<comment type="subunit">
    <text evidence="6">Part of the 30S ribosomal subunit. Contacts protein S4.</text>
</comment>
<accession>A0A060HQ02</accession>
<evidence type="ECO:0000313" key="12">
    <source>
        <dbReference type="EMBL" id="AIC15631.1"/>
    </source>
</evidence>
<dbReference type="Pfam" id="PF00333">
    <property type="entry name" value="Ribosomal_S5"/>
    <property type="match status" value="1"/>
</dbReference>
<protein>
    <recommendedName>
        <fullName evidence="7">Small ribosomal subunit protein uS5</fullName>
    </recommendedName>
    <alternativeName>
        <fullName evidence="8">30S ribosomal protein S5</fullName>
    </alternativeName>
</protein>
<evidence type="ECO:0000256" key="5">
    <source>
        <dbReference type="ARBA" id="ARBA00023274"/>
    </source>
</evidence>
<dbReference type="GO" id="GO:0019843">
    <property type="term" value="F:rRNA binding"/>
    <property type="evidence" value="ECO:0007669"/>
    <property type="project" value="UniProtKB-KW"/>
</dbReference>
<evidence type="ECO:0000256" key="4">
    <source>
        <dbReference type="ARBA" id="ARBA00022980"/>
    </source>
</evidence>
<dbReference type="PANTHER" id="PTHR13718">
    <property type="entry name" value="RIBOSOMAL S SUBUNIT"/>
    <property type="match status" value="1"/>
</dbReference>
<keyword evidence="2" id="KW-0699">rRNA-binding</keyword>
<dbReference type="InterPro" id="IPR020568">
    <property type="entry name" value="Ribosomal_Su5_D2-typ_SF"/>
</dbReference>
<dbReference type="InterPro" id="IPR005324">
    <property type="entry name" value="Ribosomal_uS5_C"/>
</dbReference>
<keyword evidence="4 9" id="KW-0689">Ribosomal protein</keyword>
<reference evidence="12 13" key="1">
    <citation type="journal article" date="2014" name="Int. J. Syst. Evol. Microbiol.">
        <title>Nitrososphaera viennensis gen. nov., sp. nov., an aerobic and mesophilic, ammonia-oxidizing archaeon from soil and a member of the archaeal phylum Thaumarchaeota.</title>
        <authorList>
            <person name="Stieglmeier M."/>
            <person name="Klingl A."/>
            <person name="Alves R.J."/>
            <person name="Rittmann S.K."/>
            <person name="Melcher M."/>
            <person name="Leisch N."/>
            <person name="Schleper C."/>
        </authorList>
    </citation>
    <scope>NUCLEOTIDE SEQUENCE [LARGE SCALE GENOMIC DNA]</scope>
    <source>
        <strain evidence="12">EN76</strain>
    </source>
</reference>
<comment type="similarity">
    <text evidence="1 10">Belongs to the universal ribosomal protein uS5 family.</text>
</comment>
<dbReference type="GO" id="GO:0022627">
    <property type="term" value="C:cytosolic small ribosomal subunit"/>
    <property type="evidence" value="ECO:0007669"/>
    <property type="project" value="TreeGrafter"/>
</dbReference>
<evidence type="ECO:0000256" key="7">
    <source>
        <dbReference type="ARBA" id="ARBA00035255"/>
    </source>
</evidence>
<sequence length="206" mass="22243">MSSMFSSQQQQAEWKPRTTLGRDVLAGKITSMDQIYENGLRIQESEIVKHLLPDIKSQVVHVGIVQKQTDAGEMTRFNALVAVGNEAGWFGIGKGKASQMRLAIDKATNAAYLNVIPVKLGCGSWECKCTQLHSVPFKVRGKGGSVTLEIIPGPRGLGLVAGENIKNLLKLAGLKDSWTKTFGSTNTMSSTTKAVFNALRSTYSVG</sequence>
<evidence type="ECO:0000313" key="13">
    <source>
        <dbReference type="Proteomes" id="UP000027093"/>
    </source>
</evidence>
<dbReference type="KEGG" id="nvn:NVIE_013910"/>
<evidence type="ECO:0000256" key="1">
    <source>
        <dbReference type="ARBA" id="ARBA00008945"/>
    </source>
</evidence>
<dbReference type="Gene3D" id="3.30.230.10">
    <property type="match status" value="1"/>
</dbReference>
<proteinExistence type="inferred from homology"/>
<dbReference type="Gene3D" id="3.30.160.20">
    <property type="match status" value="1"/>
</dbReference>
<keyword evidence="13" id="KW-1185">Reference proteome</keyword>
<feature type="domain" description="S5 DRBM" evidence="11">
    <location>
        <begin position="55"/>
        <end position="118"/>
    </location>
</feature>
<dbReference type="STRING" id="926571.NVIE_013910"/>
<organism evidence="12 13">
    <name type="scientific">Nitrososphaera viennensis EN76</name>
    <dbReference type="NCBI Taxonomy" id="926571"/>
    <lineage>
        <taxon>Archaea</taxon>
        <taxon>Nitrososphaerota</taxon>
        <taxon>Nitrososphaeria</taxon>
        <taxon>Nitrososphaerales</taxon>
        <taxon>Nitrososphaeraceae</taxon>
        <taxon>Nitrososphaera</taxon>
    </lineage>
</organism>
<dbReference type="InterPro" id="IPR047866">
    <property type="entry name" value="Ribosomal_uS5_arc"/>
</dbReference>
<dbReference type="NCBIfam" id="TIGR01020">
    <property type="entry name" value="uS5_euk_arch"/>
    <property type="match status" value="1"/>
</dbReference>
<dbReference type="PANTHER" id="PTHR13718:SF4">
    <property type="entry name" value="40S RIBOSOMAL PROTEIN S2"/>
    <property type="match status" value="1"/>
</dbReference>
<dbReference type="InterPro" id="IPR005711">
    <property type="entry name" value="Ribosomal_uS5_euk/arc"/>
</dbReference>
<keyword evidence="5 9" id="KW-0687">Ribonucleoprotein</keyword>
<evidence type="ECO:0000256" key="10">
    <source>
        <dbReference type="RuleBase" id="RU003823"/>
    </source>
</evidence>
<gene>
    <name evidence="12" type="primary">rps5p</name>
    <name evidence="12" type="ORF">NVIE_013910</name>
</gene>
<keyword evidence="3" id="KW-0694">RNA-binding</keyword>
<dbReference type="EMBL" id="CP007536">
    <property type="protein sequence ID" value="AIC15631.1"/>
    <property type="molecule type" value="Genomic_DNA"/>
</dbReference>
<dbReference type="FunFam" id="3.30.230.10:FF:000004">
    <property type="entry name" value="40S ribosomal protein S2"/>
    <property type="match status" value="1"/>
</dbReference>
<dbReference type="GO" id="GO:0006412">
    <property type="term" value="P:translation"/>
    <property type="evidence" value="ECO:0007669"/>
    <property type="project" value="InterPro"/>
</dbReference>
<evidence type="ECO:0000256" key="2">
    <source>
        <dbReference type="ARBA" id="ARBA00022730"/>
    </source>
</evidence>
<dbReference type="Pfam" id="PF03719">
    <property type="entry name" value="Ribosomal_S5_C"/>
    <property type="match status" value="1"/>
</dbReference>
<dbReference type="Proteomes" id="UP000027093">
    <property type="component" value="Chromosome"/>
</dbReference>
<name>A0A060HQ02_9ARCH</name>
<dbReference type="HOGENOM" id="CLU_065898_0_1_2"/>
<dbReference type="NCBIfam" id="NF003125">
    <property type="entry name" value="PRK04044.1"/>
    <property type="match status" value="1"/>
</dbReference>
<dbReference type="InterPro" id="IPR014721">
    <property type="entry name" value="Ribsml_uS5_D2-typ_fold_subgr"/>
</dbReference>
<dbReference type="AlphaFoldDB" id="A0A060HQ02"/>
<evidence type="ECO:0000259" key="11">
    <source>
        <dbReference type="PROSITE" id="PS50881"/>
    </source>
</evidence>
<evidence type="ECO:0000256" key="8">
    <source>
        <dbReference type="ARBA" id="ARBA00035519"/>
    </source>
</evidence>
<evidence type="ECO:0000256" key="6">
    <source>
        <dbReference type="ARBA" id="ARBA00025844"/>
    </source>
</evidence>
<evidence type="ECO:0000256" key="3">
    <source>
        <dbReference type="ARBA" id="ARBA00022884"/>
    </source>
</evidence>
<dbReference type="PROSITE" id="PS50881">
    <property type="entry name" value="S5_DSRBD"/>
    <property type="match status" value="1"/>
</dbReference>